<evidence type="ECO:0008006" key="10">
    <source>
        <dbReference type="Google" id="ProtNLM"/>
    </source>
</evidence>
<feature type="transmembrane region" description="Helical" evidence="7">
    <location>
        <begin position="18"/>
        <end position="36"/>
    </location>
</feature>
<name>A0A194UXL8_CYTMA</name>
<sequence>MAPQEDDGRYHPVDALKAGTQGALIAGGAGVFAAAIKNATRKTNHGALGVVTHSGGIIFTFTAVGAVFEFVQNASANLRQKKDHYNAGIGGLFAGSIMGMRSGRMPVILGYGAFTAVTLSVFDLCGGSLRGKKPEIEGMDEFERKEYLRTTRRRPIEETIEHLGEGRGIKGPGYEERRRQRLQEKYGVEINPVSAEAS</sequence>
<dbReference type="PANTHER" id="PTHR21382:SF1">
    <property type="entry name" value="NADH DEHYDROGENASE [UBIQUINONE] 1 ALPHA SUBCOMPLEX SUBUNIT 11"/>
    <property type="match status" value="1"/>
</dbReference>
<protein>
    <recommendedName>
        <fullName evidence="10">NADH-ubiquinone oxidoreductase 21.3 kDa subunit</fullName>
    </recommendedName>
</protein>
<keyword evidence="3" id="KW-0999">Mitochondrion inner membrane</keyword>
<proteinExistence type="predicted"/>
<organism evidence="8 9">
    <name type="scientific">Cytospora mali</name>
    <name type="common">Apple Valsa canker fungus</name>
    <name type="synonym">Valsa mali</name>
    <dbReference type="NCBI Taxonomy" id="578113"/>
    <lineage>
        <taxon>Eukaryota</taxon>
        <taxon>Fungi</taxon>
        <taxon>Dikarya</taxon>
        <taxon>Ascomycota</taxon>
        <taxon>Pezizomycotina</taxon>
        <taxon>Sordariomycetes</taxon>
        <taxon>Sordariomycetidae</taxon>
        <taxon>Diaporthales</taxon>
        <taxon>Cytosporaceae</taxon>
        <taxon>Cytospora</taxon>
    </lineage>
</organism>
<dbReference type="GO" id="GO:0045271">
    <property type="term" value="C:respiratory chain complex I"/>
    <property type="evidence" value="ECO:0007669"/>
    <property type="project" value="InterPro"/>
</dbReference>
<dbReference type="InterPro" id="IPR039205">
    <property type="entry name" value="NDUFA11"/>
</dbReference>
<dbReference type="Proteomes" id="UP000078576">
    <property type="component" value="Unassembled WGS sequence"/>
</dbReference>
<reference evidence="9" key="1">
    <citation type="submission" date="2014-12" db="EMBL/GenBank/DDBJ databases">
        <title>Genome Sequence of Valsa Canker Pathogens Uncovers a Specific Adaption of Colonization on Woody Bark.</title>
        <authorList>
            <person name="Yin Z."/>
            <person name="Liu H."/>
            <person name="Gao X."/>
            <person name="Li Z."/>
            <person name="Song N."/>
            <person name="Ke X."/>
            <person name="Dai Q."/>
            <person name="Wu Y."/>
            <person name="Sun Y."/>
            <person name="Xu J.-R."/>
            <person name="Kang Z.K."/>
            <person name="Wang L."/>
            <person name="Huang L."/>
        </authorList>
    </citation>
    <scope>NUCLEOTIDE SEQUENCE [LARGE SCALE GENOMIC DNA]</scope>
    <source>
        <strain evidence="9">SXYL134</strain>
    </source>
</reference>
<keyword evidence="2 7" id="KW-0812">Transmembrane</keyword>
<feature type="transmembrane region" description="Helical" evidence="7">
    <location>
        <begin position="48"/>
        <end position="68"/>
    </location>
</feature>
<accession>A0A194UXL8</accession>
<evidence type="ECO:0000256" key="6">
    <source>
        <dbReference type="ARBA" id="ARBA00023136"/>
    </source>
</evidence>
<evidence type="ECO:0000313" key="8">
    <source>
        <dbReference type="EMBL" id="KUI56398.1"/>
    </source>
</evidence>
<dbReference type="EMBL" id="KN714688">
    <property type="protein sequence ID" value="KUI56398.1"/>
    <property type="molecule type" value="Genomic_DNA"/>
</dbReference>
<evidence type="ECO:0000313" key="9">
    <source>
        <dbReference type="Proteomes" id="UP000078576"/>
    </source>
</evidence>
<evidence type="ECO:0000256" key="1">
    <source>
        <dbReference type="ARBA" id="ARBA00004448"/>
    </source>
</evidence>
<evidence type="ECO:0000256" key="4">
    <source>
        <dbReference type="ARBA" id="ARBA00022989"/>
    </source>
</evidence>
<evidence type="ECO:0000256" key="5">
    <source>
        <dbReference type="ARBA" id="ARBA00023128"/>
    </source>
</evidence>
<evidence type="ECO:0000256" key="3">
    <source>
        <dbReference type="ARBA" id="ARBA00022792"/>
    </source>
</evidence>
<dbReference type="GO" id="GO:0006120">
    <property type="term" value="P:mitochondrial electron transport, NADH to ubiquinone"/>
    <property type="evidence" value="ECO:0007669"/>
    <property type="project" value="InterPro"/>
</dbReference>
<feature type="transmembrane region" description="Helical" evidence="7">
    <location>
        <begin position="108"/>
        <end position="129"/>
    </location>
</feature>
<evidence type="ECO:0000256" key="7">
    <source>
        <dbReference type="SAM" id="Phobius"/>
    </source>
</evidence>
<keyword evidence="6 7" id="KW-0472">Membrane</keyword>
<dbReference type="OrthoDB" id="1913277at2759"/>
<dbReference type="PANTHER" id="PTHR21382">
    <property type="entry name" value="NADH-UBIQUINONE OXIDOREDUCTASE SUBUNIT"/>
    <property type="match status" value="1"/>
</dbReference>
<keyword evidence="4 7" id="KW-1133">Transmembrane helix</keyword>
<dbReference type="AlphaFoldDB" id="A0A194UXL8"/>
<dbReference type="STRING" id="694573.A0A194UXL8"/>
<dbReference type="GO" id="GO:0005743">
    <property type="term" value="C:mitochondrial inner membrane"/>
    <property type="evidence" value="ECO:0007669"/>
    <property type="project" value="UniProtKB-SubCell"/>
</dbReference>
<comment type="subcellular location">
    <subcellularLocation>
        <location evidence="1">Mitochondrion inner membrane</location>
        <topology evidence="1">Multi-pass membrane protein</topology>
    </subcellularLocation>
</comment>
<keyword evidence="5" id="KW-0496">Mitochondrion</keyword>
<gene>
    <name evidence="8" type="ORF">VP1G_03720</name>
</gene>
<evidence type="ECO:0000256" key="2">
    <source>
        <dbReference type="ARBA" id="ARBA00022692"/>
    </source>
</evidence>
<keyword evidence="9" id="KW-1185">Reference proteome</keyword>